<sequence>MRRAVWPPWVWYLIALAVAVVAYFGTPDTWLQTISYDAIAVSGAVAMIVGVRGNRAVSARLWVAFAACQLLVVAGDFTYAWYARHLHISVYPAPADVVYLSAGFLEAMVLVLILRRRLPARDSAGVIEAVILAGAFALIAWVYLMKPVTRSTELTSAGKLVAISYPVLDLLLLALLARMLVGGGARNGAFRLLAAGMTSYLAADYAWALSDHFEFEAGTFVSHLMDAGYLIAFGLFGAAGLHPGIRDLAAPVQVVGRRFSRWRLVLLTTATMIAPLLLAAQAWHEHNHVADAPAIVVGCVGMFLLVVARMAVLIRQVEGQASVLERQAEELTELAQRDTLTGLANRRAWELALPLALDHARRDGKSLALAVLDLDHFKRFNDQYGHQAGDRLLKEAAAAWAAGLRSGDLLARYGGEEFALLIPNCGGAAAAELLDRLRPLTPSGQTFSAGIAVWDGQESSVALFARADAALYQAKGAGRDRVALAAV</sequence>
<evidence type="ECO:0000259" key="2">
    <source>
        <dbReference type="PROSITE" id="PS50887"/>
    </source>
</evidence>
<dbReference type="Pfam" id="PF00990">
    <property type="entry name" value="GGDEF"/>
    <property type="match status" value="1"/>
</dbReference>
<keyword evidence="1" id="KW-1133">Transmembrane helix</keyword>
<dbReference type="InterPro" id="IPR029787">
    <property type="entry name" value="Nucleotide_cyclase"/>
</dbReference>
<dbReference type="GO" id="GO:0005886">
    <property type="term" value="C:plasma membrane"/>
    <property type="evidence" value="ECO:0007669"/>
    <property type="project" value="TreeGrafter"/>
</dbReference>
<protein>
    <recommendedName>
        <fullName evidence="2">GGDEF domain-containing protein</fullName>
    </recommendedName>
</protein>
<name>A0A919IHC4_9ACTN</name>
<keyword evidence="1" id="KW-0472">Membrane</keyword>
<dbReference type="GO" id="GO:0043709">
    <property type="term" value="P:cell adhesion involved in single-species biofilm formation"/>
    <property type="evidence" value="ECO:0007669"/>
    <property type="project" value="TreeGrafter"/>
</dbReference>
<dbReference type="NCBIfam" id="TIGR00254">
    <property type="entry name" value="GGDEF"/>
    <property type="match status" value="1"/>
</dbReference>
<feature type="transmembrane region" description="Helical" evidence="1">
    <location>
        <begin position="262"/>
        <end position="283"/>
    </location>
</feature>
<keyword evidence="4" id="KW-1185">Reference proteome</keyword>
<feature type="transmembrane region" description="Helical" evidence="1">
    <location>
        <begin position="9"/>
        <end position="25"/>
    </location>
</feature>
<gene>
    <name evidence="3" type="ORF">Acy02nite_32630</name>
</gene>
<feature type="domain" description="GGDEF" evidence="2">
    <location>
        <begin position="365"/>
        <end position="487"/>
    </location>
</feature>
<dbReference type="PANTHER" id="PTHR45138">
    <property type="entry name" value="REGULATORY COMPONENTS OF SENSORY TRANSDUCTION SYSTEM"/>
    <property type="match status" value="1"/>
</dbReference>
<feature type="transmembrane region" description="Helical" evidence="1">
    <location>
        <begin position="31"/>
        <end position="49"/>
    </location>
</feature>
<dbReference type="InterPro" id="IPR000160">
    <property type="entry name" value="GGDEF_dom"/>
</dbReference>
<evidence type="ECO:0000256" key="1">
    <source>
        <dbReference type="SAM" id="Phobius"/>
    </source>
</evidence>
<proteinExistence type="predicted"/>
<dbReference type="GO" id="GO:0052621">
    <property type="term" value="F:diguanylate cyclase activity"/>
    <property type="evidence" value="ECO:0007669"/>
    <property type="project" value="TreeGrafter"/>
</dbReference>
<evidence type="ECO:0000313" key="4">
    <source>
        <dbReference type="Proteomes" id="UP000619479"/>
    </source>
</evidence>
<dbReference type="EMBL" id="BOMH01000025">
    <property type="protein sequence ID" value="GID65382.1"/>
    <property type="molecule type" value="Genomic_DNA"/>
</dbReference>
<dbReference type="AlphaFoldDB" id="A0A919IHC4"/>
<reference evidence="3" key="1">
    <citation type="submission" date="2021-01" db="EMBL/GenBank/DDBJ databases">
        <title>Whole genome shotgun sequence of Actinoplanes cyaneus NBRC 14990.</title>
        <authorList>
            <person name="Komaki H."/>
            <person name="Tamura T."/>
        </authorList>
    </citation>
    <scope>NUCLEOTIDE SEQUENCE</scope>
    <source>
        <strain evidence="3">NBRC 14990</strain>
    </source>
</reference>
<dbReference type="RefSeq" id="WP_203741391.1">
    <property type="nucleotide sequence ID" value="NZ_BAAAUC010000038.1"/>
</dbReference>
<feature type="transmembrane region" description="Helical" evidence="1">
    <location>
        <begin position="220"/>
        <end position="241"/>
    </location>
</feature>
<feature type="transmembrane region" description="Helical" evidence="1">
    <location>
        <begin position="97"/>
        <end position="114"/>
    </location>
</feature>
<comment type="caution">
    <text evidence="3">The sequence shown here is derived from an EMBL/GenBank/DDBJ whole genome shotgun (WGS) entry which is preliminary data.</text>
</comment>
<dbReference type="GO" id="GO:1902201">
    <property type="term" value="P:negative regulation of bacterial-type flagellum-dependent cell motility"/>
    <property type="evidence" value="ECO:0007669"/>
    <property type="project" value="TreeGrafter"/>
</dbReference>
<organism evidence="3 4">
    <name type="scientific">Actinoplanes cyaneus</name>
    <dbReference type="NCBI Taxonomy" id="52696"/>
    <lineage>
        <taxon>Bacteria</taxon>
        <taxon>Bacillati</taxon>
        <taxon>Actinomycetota</taxon>
        <taxon>Actinomycetes</taxon>
        <taxon>Micromonosporales</taxon>
        <taxon>Micromonosporaceae</taxon>
        <taxon>Actinoplanes</taxon>
    </lineage>
</organism>
<dbReference type="SUPFAM" id="SSF55073">
    <property type="entry name" value="Nucleotide cyclase"/>
    <property type="match status" value="1"/>
</dbReference>
<keyword evidence="1" id="KW-0812">Transmembrane</keyword>
<dbReference type="Gene3D" id="3.30.70.270">
    <property type="match status" value="1"/>
</dbReference>
<feature type="transmembrane region" description="Helical" evidence="1">
    <location>
        <begin position="126"/>
        <end position="144"/>
    </location>
</feature>
<feature type="transmembrane region" description="Helical" evidence="1">
    <location>
        <begin position="156"/>
        <end position="177"/>
    </location>
</feature>
<dbReference type="PANTHER" id="PTHR45138:SF24">
    <property type="entry name" value="DIGUANYLATE CYCLASE DGCC-RELATED"/>
    <property type="match status" value="1"/>
</dbReference>
<evidence type="ECO:0000313" key="3">
    <source>
        <dbReference type="EMBL" id="GID65382.1"/>
    </source>
</evidence>
<dbReference type="Proteomes" id="UP000619479">
    <property type="component" value="Unassembled WGS sequence"/>
</dbReference>
<feature type="transmembrane region" description="Helical" evidence="1">
    <location>
        <begin position="189"/>
        <end position="208"/>
    </location>
</feature>
<feature type="transmembrane region" description="Helical" evidence="1">
    <location>
        <begin position="61"/>
        <end position="82"/>
    </location>
</feature>
<dbReference type="InterPro" id="IPR043128">
    <property type="entry name" value="Rev_trsase/Diguanyl_cyclase"/>
</dbReference>
<dbReference type="SMART" id="SM00267">
    <property type="entry name" value="GGDEF"/>
    <property type="match status" value="1"/>
</dbReference>
<accession>A0A919IHC4</accession>
<dbReference type="FunFam" id="3.30.70.270:FF:000001">
    <property type="entry name" value="Diguanylate cyclase domain protein"/>
    <property type="match status" value="1"/>
</dbReference>
<dbReference type="CDD" id="cd01949">
    <property type="entry name" value="GGDEF"/>
    <property type="match status" value="1"/>
</dbReference>
<dbReference type="PROSITE" id="PS50887">
    <property type="entry name" value="GGDEF"/>
    <property type="match status" value="1"/>
</dbReference>
<feature type="transmembrane region" description="Helical" evidence="1">
    <location>
        <begin position="295"/>
        <end position="314"/>
    </location>
</feature>
<dbReference type="InterPro" id="IPR050469">
    <property type="entry name" value="Diguanylate_Cyclase"/>
</dbReference>